<proteinExistence type="inferred from homology"/>
<feature type="active site" evidence="9">
    <location>
        <position position="160"/>
    </location>
</feature>
<evidence type="ECO:0000256" key="4">
    <source>
        <dbReference type="ARBA" id="ARBA00015931"/>
    </source>
</evidence>
<dbReference type="Gene3D" id="3.30.572.10">
    <property type="entry name" value="Thymidylate synthase/dCMP hydroxymethylase domain"/>
    <property type="match status" value="1"/>
</dbReference>
<keyword evidence="5" id="KW-0963">Cytoplasm</keyword>
<dbReference type="InterPro" id="IPR036926">
    <property type="entry name" value="Thymidate_synth/dCMP_Mease_sf"/>
</dbReference>
<dbReference type="InterPro" id="IPR045097">
    <property type="entry name" value="Thymidate_synth/dCMP_Mease"/>
</dbReference>
<feature type="domain" description="Thymidylate synthase/dCMP hydroxymethylase" evidence="10">
    <location>
        <begin position="2"/>
        <end position="284"/>
    </location>
</feature>
<keyword evidence="7" id="KW-0808">Transferase</keyword>
<evidence type="ECO:0000256" key="9">
    <source>
        <dbReference type="PROSITE-ProRule" id="PRU10016"/>
    </source>
</evidence>
<evidence type="ECO:0000313" key="11">
    <source>
        <dbReference type="EMBL" id="CAD5236262.1"/>
    </source>
</evidence>
<evidence type="ECO:0000256" key="8">
    <source>
        <dbReference type="ARBA" id="ARBA00022727"/>
    </source>
</evidence>
<keyword evidence="8" id="KW-0545">Nucleotide biosynthesis</keyword>
<evidence type="ECO:0000256" key="6">
    <source>
        <dbReference type="ARBA" id="ARBA00022603"/>
    </source>
</evidence>
<dbReference type="PROSITE" id="PS00091">
    <property type="entry name" value="THYMIDYLATE_SYNTHASE"/>
    <property type="match status" value="1"/>
</dbReference>
<keyword evidence="6" id="KW-0489">Methyltransferase</keyword>
<reference evidence="11 12" key="1">
    <citation type="submission" date="2020-09" db="EMBL/GenBank/DDBJ databases">
        <authorList>
            <person name="Jameson E."/>
        </authorList>
    </citation>
    <scope>NUCLEOTIDE SEQUENCE [LARGE SCALE GENOMIC DNA]</scope>
</reference>
<accession>A0A7R8MJP6</accession>
<dbReference type="GO" id="GO:0006231">
    <property type="term" value="P:dTMP biosynthetic process"/>
    <property type="evidence" value="ECO:0007669"/>
    <property type="project" value="InterPro"/>
</dbReference>
<evidence type="ECO:0000256" key="1">
    <source>
        <dbReference type="ARBA" id="ARBA00009972"/>
    </source>
</evidence>
<evidence type="ECO:0000256" key="2">
    <source>
        <dbReference type="ARBA" id="ARBA00011738"/>
    </source>
</evidence>
<evidence type="ECO:0000313" key="12">
    <source>
        <dbReference type="Proteomes" id="UP000596247"/>
    </source>
</evidence>
<evidence type="ECO:0000256" key="7">
    <source>
        <dbReference type="ARBA" id="ARBA00022679"/>
    </source>
</evidence>
<dbReference type="EMBL" id="LR881104">
    <property type="protein sequence ID" value="CAD5236262.1"/>
    <property type="molecule type" value="Genomic_DNA"/>
</dbReference>
<dbReference type="InterPro" id="IPR020940">
    <property type="entry name" value="Thymidylate_synthase_AS"/>
</dbReference>
<protein>
    <recommendedName>
        <fullName evidence="4">Thymidylate synthase</fullName>
        <ecNumber evidence="3">2.1.1.45</ecNumber>
    </recommendedName>
</protein>
<evidence type="ECO:0000259" key="10">
    <source>
        <dbReference type="Pfam" id="PF00303"/>
    </source>
</evidence>
<name>A0A7R8MJP6_9CAUD</name>
<comment type="subunit">
    <text evidence="2">Homodimer.</text>
</comment>
<dbReference type="NCBIfam" id="NF002498">
    <property type="entry name" value="PRK01827.1-4"/>
    <property type="match status" value="1"/>
</dbReference>
<dbReference type="PANTHER" id="PTHR11548">
    <property type="entry name" value="THYMIDYLATE SYNTHASE 1"/>
    <property type="match status" value="1"/>
</dbReference>
<comment type="similarity">
    <text evidence="1">Belongs to the thymidylate synthase family.</text>
</comment>
<dbReference type="HAMAP" id="MF_00008">
    <property type="entry name" value="Thymidy_synth_bact"/>
    <property type="match status" value="1"/>
</dbReference>
<dbReference type="PANTHER" id="PTHR11548:SF9">
    <property type="entry name" value="THYMIDYLATE SYNTHASE"/>
    <property type="match status" value="1"/>
</dbReference>
<dbReference type="GO" id="GO:0004799">
    <property type="term" value="F:thymidylate synthase activity"/>
    <property type="evidence" value="ECO:0007669"/>
    <property type="project" value="UniProtKB-EC"/>
</dbReference>
<gene>
    <name evidence="11" type="ORF">LLCLJKAH_00273</name>
</gene>
<dbReference type="GO" id="GO:0032259">
    <property type="term" value="P:methylation"/>
    <property type="evidence" value="ECO:0007669"/>
    <property type="project" value="UniProtKB-KW"/>
</dbReference>
<dbReference type="Proteomes" id="UP000596247">
    <property type="component" value="Chromosome"/>
</dbReference>
<dbReference type="EC" id="2.1.1.45" evidence="3"/>
<dbReference type="CDD" id="cd00351">
    <property type="entry name" value="TS_Pyrimidine_HMase"/>
    <property type="match status" value="1"/>
</dbReference>
<dbReference type="PRINTS" id="PR00108">
    <property type="entry name" value="THYMDSNTHASE"/>
</dbReference>
<keyword evidence="12" id="KW-1185">Reference proteome</keyword>
<sequence length="284" mass="32138">MKQYLNAVKRIVDEGVWVENKRTGERCLTVVNVDMEYNVGAGDCPIVTTRKVNPRPAIAELLGYLRGCSSAAEFRALGTRTWDANANENNAWLNNPNRKGTDDMGRVYGVQMRNWTRPDGSQVDQLQKVYDHLKAGVDDRGEILSMWNPGEFHLGCLRPCMYEHQFSLLGDTLFLNSTQRSNDILLGGVFNAIQVYTLLALMAQITGHKPGIARHRSVNTHIYEPQYTVLMREGQLDREPYPSPTLKINPSIKTLEDVLTWVTVDDFVVEGYQHHPAIVYPFSV</sequence>
<dbReference type="NCBIfam" id="TIGR03284">
    <property type="entry name" value="thym_sym"/>
    <property type="match status" value="1"/>
</dbReference>
<dbReference type="InterPro" id="IPR023451">
    <property type="entry name" value="Thymidate_synth/dCMP_Mease_dom"/>
</dbReference>
<dbReference type="SUPFAM" id="SSF55831">
    <property type="entry name" value="Thymidylate synthase/dCMP hydroxymethylase"/>
    <property type="match status" value="1"/>
</dbReference>
<dbReference type="Pfam" id="PF00303">
    <property type="entry name" value="Thymidylat_synt"/>
    <property type="match status" value="1"/>
</dbReference>
<evidence type="ECO:0000256" key="3">
    <source>
        <dbReference type="ARBA" id="ARBA00011947"/>
    </source>
</evidence>
<dbReference type="InterPro" id="IPR000398">
    <property type="entry name" value="Thymidylate_synthase"/>
</dbReference>
<organism evidence="11 12">
    <name type="scientific">Klebsiella phage vB_KvM-Eowyn</name>
    <dbReference type="NCBI Taxonomy" id="2762819"/>
    <lineage>
        <taxon>Viruses</taxon>
        <taxon>Duplodnaviria</taxon>
        <taxon>Heunggongvirae</taxon>
        <taxon>Uroviricota</taxon>
        <taxon>Caudoviricetes</taxon>
        <taxon>Chimalliviridae</taxon>
        <taxon>Eowynvirus</taxon>
        <taxon>Eowynvirus eowyn</taxon>
    </lineage>
</organism>
<evidence type="ECO:0000256" key="5">
    <source>
        <dbReference type="ARBA" id="ARBA00022490"/>
    </source>
</evidence>